<dbReference type="Gene3D" id="3.40.50.1820">
    <property type="entry name" value="alpha/beta hydrolase"/>
    <property type="match status" value="1"/>
</dbReference>
<dbReference type="InterPro" id="IPR002921">
    <property type="entry name" value="Fungal_lipase-type"/>
</dbReference>
<reference evidence="2 3" key="1">
    <citation type="submission" date="2022-05" db="EMBL/GenBank/DDBJ databases">
        <title>Whole genome sequences of Escherichia coli of fish isolates collected from Assam, India.</title>
        <authorList>
            <person name="Sudha S."/>
            <person name="Muneeb K.H."/>
            <person name="Rakshit O."/>
            <person name="Mendem S.K."/>
            <person name="Raisen C."/>
            <person name="Holmes M.A."/>
            <person name="Shome B.R."/>
            <person name="Sivaraman G.K."/>
        </authorList>
    </citation>
    <scope>NUCLEOTIDE SEQUENCE [LARGE SCALE GENOMIC DNA]</scope>
    <source>
        <strain evidence="2 3">278</strain>
    </source>
</reference>
<dbReference type="InterPro" id="IPR051218">
    <property type="entry name" value="Sec_MonoDiacylglyc_Lipase"/>
</dbReference>
<evidence type="ECO:0000313" key="3">
    <source>
        <dbReference type="Proteomes" id="UP001332939"/>
    </source>
</evidence>
<organism evidence="2 3">
    <name type="scientific">Proteus cibi</name>
    <dbReference type="NCBI Taxonomy" id="2050966"/>
    <lineage>
        <taxon>Bacteria</taxon>
        <taxon>Pseudomonadati</taxon>
        <taxon>Pseudomonadota</taxon>
        <taxon>Gammaproteobacteria</taxon>
        <taxon>Enterobacterales</taxon>
        <taxon>Morganellaceae</taxon>
        <taxon>Proteus</taxon>
    </lineage>
</organism>
<dbReference type="RefSeq" id="WP_185901878.1">
    <property type="nucleotide sequence ID" value="NZ_JAMZOO010000007.1"/>
</dbReference>
<comment type="caution">
    <text evidence="2">The sequence shown here is derived from an EMBL/GenBank/DDBJ whole genome shotgun (WGS) entry which is preliminary data.</text>
</comment>
<dbReference type="EMBL" id="JAMZOO010000007">
    <property type="protein sequence ID" value="MEB6858590.1"/>
    <property type="molecule type" value="Genomic_DNA"/>
</dbReference>
<feature type="domain" description="Fungal lipase-type" evidence="1">
    <location>
        <begin position="274"/>
        <end position="403"/>
    </location>
</feature>
<dbReference type="Pfam" id="PF01764">
    <property type="entry name" value="Lipase_3"/>
    <property type="match status" value="1"/>
</dbReference>
<evidence type="ECO:0000259" key="1">
    <source>
        <dbReference type="Pfam" id="PF01764"/>
    </source>
</evidence>
<keyword evidence="3" id="KW-1185">Reference proteome</keyword>
<dbReference type="SUPFAM" id="SSF53474">
    <property type="entry name" value="alpha/beta-Hydrolases"/>
    <property type="match status" value="1"/>
</dbReference>
<dbReference type="Proteomes" id="UP001332939">
    <property type="component" value="Unassembled WGS sequence"/>
</dbReference>
<dbReference type="PANTHER" id="PTHR45856">
    <property type="entry name" value="ALPHA/BETA-HYDROLASES SUPERFAMILY PROTEIN"/>
    <property type="match status" value="1"/>
</dbReference>
<accession>A0ABU6EHR0</accession>
<dbReference type="InterPro" id="IPR029058">
    <property type="entry name" value="AB_hydrolase_fold"/>
</dbReference>
<dbReference type="PANTHER" id="PTHR45856:SF24">
    <property type="entry name" value="FUNGAL LIPASE-LIKE DOMAIN-CONTAINING PROTEIN"/>
    <property type="match status" value="1"/>
</dbReference>
<proteinExistence type="predicted"/>
<gene>
    <name evidence="2" type="ORF">NA736_16380</name>
</gene>
<dbReference type="CDD" id="cd00519">
    <property type="entry name" value="Lipase_3"/>
    <property type="match status" value="1"/>
</dbReference>
<sequence length="637" mass="73571">MFSNNTSSVCQTKIVSLNNNQKKYWVEIKLVDELNKPIAGISWYAENESTRCGHNKIYKGKSDKDGIISIKNLHKLELSLFLAAQEFADEMEKRQLRLSRYDESSTVKFYTDKNHIYHYAKIGELCNQAPVIENWNDDKLPFYHFPNGNKFDGYKISDQQLDKRHVIEVCPFRAWSLILHHIPEYSLVNAYNLAVMSDLAYLDEPDLLKFFDRNFQDLSTIPQLTKSTIMPYTVVNDVPFSERYYPPVFMDTRQAATPVGNTQLFYVENKEHIIVSWRGTWEVPDWLTDINYIPSICPKEIASEGKMHGGFLEAYNISKVSFEKNFKKLAKNFEKKKFFICGHSLGGALGLAFAAEMNIKNSNPLLYTYGMPRIFSAKAIQTMTGFVHYRHINDSDTITSVPPDADLDNWLYGKFGYLGNTFGFIWAGLVQLPLDKIGAISGDPFWHHGELVCFFKITQIVEWQECTIDNNPSSCRTLTYPLPIKVKLFLVPSIAKLENQQAHLNQEFFMKEHDINDIQRFFPPNTNPLLDSFTNPKNHSMSGMYVPYLNNELLEASWPELQLQRKLKRLEFIEQMEQNSHRHDNAGISPEELKRDKAFLNMQKLVSSTLNITKSIPGGENALIRFRSKAMEEYEPL</sequence>
<name>A0ABU6EHR0_9GAMM</name>
<evidence type="ECO:0000313" key="2">
    <source>
        <dbReference type="EMBL" id="MEB6858590.1"/>
    </source>
</evidence>
<protein>
    <submittedName>
        <fullName evidence="2">Lipase family protein</fullName>
    </submittedName>
</protein>